<proteinExistence type="predicted"/>
<dbReference type="EMBL" id="ML736272">
    <property type="protein sequence ID" value="KAE8374929.1"/>
    <property type="molecule type" value="Genomic_DNA"/>
</dbReference>
<dbReference type="OrthoDB" id="5327538at2759"/>
<name>A0A5N7B0Q1_9EURO</name>
<organism evidence="1 2">
    <name type="scientific">Aspergillus bertholletiae</name>
    <dbReference type="NCBI Taxonomy" id="1226010"/>
    <lineage>
        <taxon>Eukaryota</taxon>
        <taxon>Fungi</taxon>
        <taxon>Dikarya</taxon>
        <taxon>Ascomycota</taxon>
        <taxon>Pezizomycotina</taxon>
        <taxon>Eurotiomycetes</taxon>
        <taxon>Eurotiomycetidae</taxon>
        <taxon>Eurotiales</taxon>
        <taxon>Aspergillaceae</taxon>
        <taxon>Aspergillus</taxon>
        <taxon>Aspergillus subgen. Circumdati</taxon>
    </lineage>
</organism>
<sequence length="283" mass="31982">MGSVNEILKLLDKKALVEVASLLAGTPACQLDNNSPITSPGYIIFIISFHERDERWAARIPLNQEDSFLQTRIRPIQLAHRCPDVTAPRIHGYFDCSDSGDNPVSVGYMLLDWIEGSVLDQIADLLLNMMNGCPLDDTVLFYVSSTGIVTSPYHCKRPQPPPNSSRMYPARRPPGLPETHAYLDFAADKSYFLSILAEKERQRTSATVITQLMAPSSERNFFEMSSHRVPVYREFVARFCPRTRENAGTVLKEIERFLDINPMFRADDEVIVETVRVLEALLC</sequence>
<dbReference type="AlphaFoldDB" id="A0A5N7B0Q1"/>
<evidence type="ECO:0000313" key="2">
    <source>
        <dbReference type="Proteomes" id="UP000326198"/>
    </source>
</evidence>
<dbReference type="Proteomes" id="UP000326198">
    <property type="component" value="Unassembled WGS sequence"/>
</dbReference>
<gene>
    <name evidence="1" type="ORF">BDV26DRAFT_295531</name>
</gene>
<accession>A0A5N7B0Q1</accession>
<protein>
    <submittedName>
        <fullName evidence="1">Uncharacterized protein</fullName>
    </submittedName>
</protein>
<evidence type="ECO:0000313" key="1">
    <source>
        <dbReference type="EMBL" id="KAE8374929.1"/>
    </source>
</evidence>
<reference evidence="1 2" key="1">
    <citation type="submission" date="2019-04" db="EMBL/GenBank/DDBJ databases">
        <title>Friends and foes A comparative genomics studyof 23 Aspergillus species from section Flavi.</title>
        <authorList>
            <consortium name="DOE Joint Genome Institute"/>
            <person name="Kjaerbolling I."/>
            <person name="Vesth T."/>
            <person name="Frisvad J.C."/>
            <person name="Nybo J.L."/>
            <person name="Theobald S."/>
            <person name="Kildgaard S."/>
            <person name="Isbrandt T."/>
            <person name="Kuo A."/>
            <person name="Sato A."/>
            <person name="Lyhne E.K."/>
            <person name="Kogle M.E."/>
            <person name="Wiebenga A."/>
            <person name="Kun R.S."/>
            <person name="Lubbers R.J."/>
            <person name="Makela M.R."/>
            <person name="Barry K."/>
            <person name="Chovatia M."/>
            <person name="Clum A."/>
            <person name="Daum C."/>
            <person name="Haridas S."/>
            <person name="He G."/>
            <person name="LaButti K."/>
            <person name="Lipzen A."/>
            <person name="Mondo S."/>
            <person name="Riley R."/>
            <person name="Salamov A."/>
            <person name="Simmons B.A."/>
            <person name="Magnuson J.K."/>
            <person name="Henrissat B."/>
            <person name="Mortensen U.H."/>
            <person name="Larsen T.O."/>
            <person name="Devries R.P."/>
            <person name="Grigoriev I.V."/>
            <person name="Machida M."/>
            <person name="Baker S.E."/>
            <person name="Andersen M.R."/>
        </authorList>
    </citation>
    <scope>NUCLEOTIDE SEQUENCE [LARGE SCALE GENOMIC DNA]</scope>
    <source>
        <strain evidence="1 2">IBT 29228</strain>
    </source>
</reference>
<keyword evidence="2" id="KW-1185">Reference proteome</keyword>